<keyword evidence="3" id="KW-0408">Iron</keyword>
<dbReference type="Gene3D" id="3.40.5.90">
    <property type="entry name" value="CDGSH iron-sulfur domain, mitoNEET-type"/>
    <property type="match status" value="2"/>
</dbReference>
<dbReference type="InterPro" id="IPR018967">
    <property type="entry name" value="FeS-contain_CDGSH-typ"/>
</dbReference>
<keyword evidence="2" id="KW-0479">Metal-binding</keyword>
<evidence type="ECO:0000259" key="6">
    <source>
        <dbReference type="SMART" id="SM00704"/>
    </source>
</evidence>
<organism evidence="7 8">
    <name type="scientific">Apis cerana cerana</name>
    <name type="common">Oriental honeybee</name>
    <dbReference type="NCBI Taxonomy" id="94128"/>
    <lineage>
        <taxon>Eukaryota</taxon>
        <taxon>Metazoa</taxon>
        <taxon>Ecdysozoa</taxon>
        <taxon>Arthropoda</taxon>
        <taxon>Hexapoda</taxon>
        <taxon>Insecta</taxon>
        <taxon>Pterygota</taxon>
        <taxon>Neoptera</taxon>
        <taxon>Endopterygota</taxon>
        <taxon>Hymenoptera</taxon>
        <taxon>Apocrita</taxon>
        <taxon>Aculeata</taxon>
        <taxon>Apoidea</taxon>
        <taxon>Anthophila</taxon>
        <taxon>Apidae</taxon>
        <taxon>Apis</taxon>
    </lineage>
</organism>
<dbReference type="InterPro" id="IPR052950">
    <property type="entry name" value="CISD"/>
</dbReference>
<dbReference type="GO" id="GO:0046872">
    <property type="term" value="F:metal ion binding"/>
    <property type="evidence" value="ECO:0007669"/>
    <property type="project" value="UniProtKB-KW"/>
</dbReference>
<feature type="domain" description="Iron-binding zinc finger CDGSH type" evidence="6">
    <location>
        <begin position="97"/>
        <end position="134"/>
    </location>
</feature>
<gene>
    <name evidence="7" type="ORF">APICC_09216</name>
</gene>
<dbReference type="AlphaFoldDB" id="A0A2A3EI19"/>
<dbReference type="PANTHER" id="PTHR46491">
    <property type="entry name" value="CDGSH IRON SULFUR DOMAIN PROTEIN HOMOLOG"/>
    <property type="match status" value="1"/>
</dbReference>
<feature type="domain" description="Iron-binding zinc finger CDGSH type" evidence="6">
    <location>
        <begin position="57"/>
        <end position="94"/>
    </location>
</feature>
<evidence type="ECO:0000256" key="1">
    <source>
        <dbReference type="ARBA" id="ARBA00022714"/>
    </source>
</evidence>
<evidence type="ECO:0000256" key="4">
    <source>
        <dbReference type="ARBA" id="ARBA00023014"/>
    </source>
</evidence>
<dbReference type="Pfam" id="PF09360">
    <property type="entry name" value="zf-CDGSH"/>
    <property type="match status" value="2"/>
</dbReference>
<accession>A0A2A3EI19</accession>
<evidence type="ECO:0000256" key="3">
    <source>
        <dbReference type="ARBA" id="ARBA00023004"/>
    </source>
</evidence>
<evidence type="ECO:0000256" key="5">
    <source>
        <dbReference type="ARBA" id="ARBA00034078"/>
    </source>
</evidence>
<keyword evidence="4" id="KW-0411">Iron-sulfur</keyword>
<dbReference type="GO" id="GO:0005739">
    <property type="term" value="C:mitochondrion"/>
    <property type="evidence" value="ECO:0007669"/>
    <property type="project" value="TreeGrafter"/>
</dbReference>
<comment type="cofactor">
    <cofactor evidence="5">
        <name>[2Fe-2S] cluster</name>
        <dbReference type="ChEBI" id="CHEBI:190135"/>
    </cofactor>
</comment>
<protein>
    <submittedName>
        <fullName evidence="7">CDGSH iron sulfur domain-containing protein</fullName>
    </submittedName>
</protein>
<dbReference type="STRING" id="94128.A0A2A3EI19"/>
<keyword evidence="8" id="KW-1185">Reference proteome</keyword>
<dbReference type="PANTHER" id="PTHR46491:SF3">
    <property type="entry name" value="CDGSH IRON-SULFUR DOMAIN-CONTAINING PROTEIN 3, MITOCHONDRIAL"/>
    <property type="match status" value="1"/>
</dbReference>
<dbReference type="EMBL" id="KZ288248">
    <property type="protein sequence ID" value="PBC31124.1"/>
    <property type="molecule type" value="Genomic_DNA"/>
</dbReference>
<reference evidence="7 8" key="1">
    <citation type="submission" date="2014-07" db="EMBL/GenBank/DDBJ databases">
        <title>Genomic and transcriptomic analysis on Apis cerana provide comprehensive insights into honey bee biology.</title>
        <authorList>
            <person name="Diao Q."/>
            <person name="Sun L."/>
            <person name="Zheng H."/>
            <person name="Zheng H."/>
            <person name="Xu S."/>
            <person name="Wang S."/>
            <person name="Zeng Z."/>
            <person name="Hu F."/>
            <person name="Su S."/>
            <person name="Wu J."/>
        </authorList>
    </citation>
    <scope>NUCLEOTIDE SEQUENCE [LARGE SCALE GENOMIC DNA]</scope>
    <source>
        <tissue evidence="7">Pupae without intestine</tissue>
    </source>
</reference>
<proteinExistence type="predicted"/>
<dbReference type="OrthoDB" id="15717at2759"/>
<evidence type="ECO:0000313" key="8">
    <source>
        <dbReference type="Proteomes" id="UP000242457"/>
    </source>
</evidence>
<sequence length="137" mass="16416">MYLILKEIRQFVHFISKHRHIRYYCKKVEDDMEIPTNPLKEYYSANNQVTNGVVYDHKPFKYTCIAGKIYSWCLCGKSNRQPFCDGTHRNQFLQIKQKPIRFTVKETKDYWLCNCKQTSNRPFCDGTHLNENIVPKK</sequence>
<keyword evidence="1" id="KW-0001">2Fe-2S</keyword>
<dbReference type="Proteomes" id="UP000242457">
    <property type="component" value="Unassembled WGS sequence"/>
</dbReference>
<evidence type="ECO:0000256" key="2">
    <source>
        <dbReference type="ARBA" id="ARBA00022723"/>
    </source>
</evidence>
<dbReference type="InterPro" id="IPR042216">
    <property type="entry name" value="MitoNEET_CISD"/>
</dbReference>
<dbReference type="SMART" id="SM00704">
    <property type="entry name" value="ZnF_CDGSH"/>
    <property type="match status" value="2"/>
</dbReference>
<evidence type="ECO:0000313" key="7">
    <source>
        <dbReference type="EMBL" id="PBC31124.1"/>
    </source>
</evidence>
<name>A0A2A3EI19_APICC</name>
<dbReference type="GO" id="GO:0051537">
    <property type="term" value="F:2 iron, 2 sulfur cluster binding"/>
    <property type="evidence" value="ECO:0007669"/>
    <property type="project" value="UniProtKB-KW"/>
</dbReference>